<organism evidence="1 2">
    <name type="scientific">Chitinimonas taiwanensis DSM 18899</name>
    <dbReference type="NCBI Taxonomy" id="1121279"/>
    <lineage>
        <taxon>Bacteria</taxon>
        <taxon>Pseudomonadati</taxon>
        <taxon>Pseudomonadota</taxon>
        <taxon>Betaproteobacteria</taxon>
        <taxon>Neisseriales</taxon>
        <taxon>Chitinibacteraceae</taxon>
        <taxon>Chitinimonas</taxon>
    </lineage>
</organism>
<evidence type="ECO:0000313" key="2">
    <source>
        <dbReference type="Proteomes" id="UP000186513"/>
    </source>
</evidence>
<dbReference type="Proteomes" id="UP000186513">
    <property type="component" value="Unassembled WGS sequence"/>
</dbReference>
<gene>
    <name evidence="1" type="ORF">SAMN02745887_02958</name>
</gene>
<dbReference type="EMBL" id="FPKR01000012">
    <property type="protein sequence ID" value="SFZ78395.1"/>
    <property type="molecule type" value="Genomic_DNA"/>
</dbReference>
<proteinExistence type="predicted"/>
<name>A0A1K2HNS0_9NEIS</name>
<evidence type="ECO:0000313" key="1">
    <source>
        <dbReference type="EMBL" id="SFZ78395.1"/>
    </source>
</evidence>
<accession>A0A1K2HNS0</accession>
<dbReference type="RefSeq" id="WP_072429449.1">
    <property type="nucleotide sequence ID" value="NZ_FPKR01000012.1"/>
</dbReference>
<sequence length="289" mass="30374">MSFDAFIQSAWRAHADDTAAVATQLSESLALLQTAEQVPAYVRLVVHVYGEHLGQWAAGSALLAQIEALPLLGHGLAEQALRRGQASLAFCAGNESALQVLNAADRVAALATSATALAGRERLGEGMAALRAACAEAEQVLAAHDDAWRALAVAGNNLALQLEQTAGRTPEQTAAMLAAAETGLACWCRAGTWLEEERAEYRLARSLLQAELPEAASQHAQRCLDICLAHAAPYFEQFFANAVLALAARAAGDAAAFSAHRAQALACHAQLSADDLRWCVAELAELGQA</sequence>
<dbReference type="AlphaFoldDB" id="A0A1K2HNS0"/>
<dbReference type="OrthoDB" id="5885326at2"/>
<protein>
    <submittedName>
        <fullName evidence="1">Uncharacterized protein</fullName>
    </submittedName>
</protein>
<reference evidence="1 2" key="1">
    <citation type="submission" date="2016-11" db="EMBL/GenBank/DDBJ databases">
        <authorList>
            <person name="Jaros S."/>
            <person name="Januszkiewicz K."/>
            <person name="Wedrychowicz H."/>
        </authorList>
    </citation>
    <scope>NUCLEOTIDE SEQUENCE [LARGE SCALE GENOMIC DNA]</scope>
    <source>
        <strain evidence="1 2">DSM 18899</strain>
    </source>
</reference>
<keyword evidence="2" id="KW-1185">Reference proteome</keyword>